<accession>A0ABT7HJY1</accession>
<feature type="domain" description="Phage head morphogenesis" evidence="1">
    <location>
        <begin position="66"/>
        <end position="153"/>
    </location>
</feature>
<proteinExistence type="predicted"/>
<organism evidence="2 3">
    <name type="scientific">Sneathia sanguinegens</name>
    <dbReference type="NCBI Taxonomy" id="40543"/>
    <lineage>
        <taxon>Bacteria</taxon>
        <taxon>Fusobacteriati</taxon>
        <taxon>Fusobacteriota</taxon>
        <taxon>Fusobacteriia</taxon>
        <taxon>Fusobacteriales</taxon>
        <taxon>Leptotrichiaceae</taxon>
        <taxon>Sneathia</taxon>
    </lineage>
</organism>
<gene>
    <name evidence="2" type="ORF">QQA45_04805</name>
</gene>
<protein>
    <submittedName>
        <fullName evidence="2">Phage minor head protein</fullName>
    </submittedName>
</protein>
<reference evidence="2 3" key="1">
    <citation type="submission" date="2023-06" db="EMBL/GenBank/DDBJ databases">
        <title>Antibody response to the Sneathia vaginalis cytopathogenic toxin A during pregnancy.</title>
        <authorList>
            <person name="Mccoy Z.T."/>
            <person name="Serrano M.G."/>
            <person name="Spaine K."/>
            <person name="Edwards D.J."/>
            <person name="Buck G.A."/>
            <person name="Jefferson K."/>
        </authorList>
    </citation>
    <scope>NUCLEOTIDE SEQUENCE [LARGE SCALE GENOMIC DNA]</scope>
    <source>
        <strain evidence="2 3">CCUG 42621</strain>
    </source>
</reference>
<comment type="caution">
    <text evidence="2">The sequence shown here is derived from an EMBL/GenBank/DDBJ whole genome shotgun (WGS) entry which is preliminary data.</text>
</comment>
<evidence type="ECO:0000313" key="2">
    <source>
        <dbReference type="EMBL" id="MDK9580834.1"/>
    </source>
</evidence>
<keyword evidence="3" id="KW-1185">Reference proteome</keyword>
<dbReference type="RefSeq" id="WP_285153084.1">
    <property type="nucleotide sequence ID" value="NZ_JASSPP010000007.1"/>
</dbReference>
<dbReference type="Proteomes" id="UP001225134">
    <property type="component" value="Unassembled WGS sequence"/>
</dbReference>
<evidence type="ECO:0000259" key="1">
    <source>
        <dbReference type="Pfam" id="PF04233"/>
    </source>
</evidence>
<evidence type="ECO:0000313" key="3">
    <source>
        <dbReference type="Proteomes" id="UP001225134"/>
    </source>
</evidence>
<dbReference type="EMBL" id="JASSPP010000007">
    <property type="protein sequence ID" value="MDK9580834.1"/>
    <property type="molecule type" value="Genomic_DNA"/>
</dbReference>
<dbReference type="Pfam" id="PF04233">
    <property type="entry name" value="Phage_Mu_F"/>
    <property type="match status" value="1"/>
</dbReference>
<sequence>MFNPDRMSRDNFVRMAIDNELSMLEKESQQLLGEYLGDIYSKTKSNYKEYISKGISSIKHDILGTKQYEKMLKNLEKIERMEEWKAKRLIVTESSRAYNEGLQEELLEKGYTKAVVVLNNNTPCDICIEHLGVIEDLENAELPPYHANCRCYITGSEDI</sequence>
<name>A0ABT7HJY1_9FUSO</name>
<dbReference type="InterPro" id="IPR006528">
    <property type="entry name" value="Phage_head_morphogenesis_dom"/>
</dbReference>